<organism evidence="1">
    <name type="scientific">Timema tahoe</name>
    <dbReference type="NCBI Taxonomy" id="61484"/>
    <lineage>
        <taxon>Eukaryota</taxon>
        <taxon>Metazoa</taxon>
        <taxon>Ecdysozoa</taxon>
        <taxon>Arthropoda</taxon>
        <taxon>Hexapoda</taxon>
        <taxon>Insecta</taxon>
        <taxon>Pterygota</taxon>
        <taxon>Neoptera</taxon>
        <taxon>Polyneoptera</taxon>
        <taxon>Phasmatodea</taxon>
        <taxon>Timematodea</taxon>
        <taxon>Timematoidea</taxon>
        <taxon>Timematidae</taxon>
        <taxon>Timema</taxon>
    </lineage>
</organism>
<evidence type="ECO:0000313" key="1">
    <source>
        <dbReference type="EMBL" id="CAD7461618.1"/>
    </source>
</evidence>
<name>A0A7R9NZ04_9NEOP</name>
<accession>A0A7R9NZ04</accession>
<reference evidence="1" key="1">
    <citation type="submission" date="2020-11" db="EMBL/GenBank/DDBJ databases">
        <authorList>
            <person name="Tran Van P."/>
        </authorList>
    </citation>
    <scope>NUCLEOTIDE SEQUENCE</scope>
</reference>
<dbReference type="EMBL" id="OE005010">
    <property type="protein sequence ID" value="CAD7461618.1"/>
    <property type="molecule type" value="Genomic_DNA"/>
</dbReference>
<protein>
    <submittedName>
        <fullName evidence="1">Uncharacterized protein</fullName>
    </submittedName>
</protein>
<proteinExistence type="predicted"/>
<dbReference type="AlphaFoldDB" id="A0A7R9NZ04"/>
<sequence length="333" mass="37288">MKVDLMREKAKLRNTNSVYFVDALAHNIYLNEHLTASNRKKFAEARKQREDGEFEFVWVKSGHNYIREEERKPARCTKNKKSGKANKTSTVLIVNGVADMINSDIRYLINIPKKNLETSATQFTAYCAIQSWPVHEPFEVQCAFHSTKKPFYGMCLQNGSSPTLTTNAYELWIPHSNQVLSDGCYQWVNPLQKPQILKAGGISCYQCVSTDHVSPFQCNEYLSSDIDLEPQACDAVFEAQYCIKHTGRFEVGSIDCYQCSAASDLGCSDELIQGGSTSCDHVFEARYCIKTTGFYAGSLYTVAKPGSLGSSGSPQDWYLLIDILARVAPKLAE</sequence>
<gene>
    <name evidence="1" type="ORF">TTEB3V08_LOCUS9525</name>
</gene>